<protein>
    <recommendedName>
        <fullName evidence="3">NIF3 domain-containing protein</fullName>
    </recommendedName>
</protein>
<dbReference type="InterPro" id="IPR036069">
    <property type="entry name" value="DUF34/NIF3_sf"/>
</dbReference>
<accession>A0A0G4K6Q1</accession>
<reference evidence="2" key="1">
    <citation type="submission" date="2015-04" db="EMBL/GenBank/DDBJ databases">
        <authorList>
            <person name="Mushtaq Mamoona"/>
        </authorList>
    </citation>
    <scope>NUCLEOTIDE SEQUENCE [LARGE SCALE GENOMIC DNA]</scope>
    <source>
        <strain evidence="2">AN4859/03</strain>
    </source>
</reference>
<dbReference type="OrthoDB" id="9798371at2"/>
<evidence type="ECO:0000313" key="2">
    <source>
        <dbReference type="Proteomes" id="UP000043763"/>
    </source>
</evidence>
<evidence type="ECO:0000313" key="1">
    <source>
        <dbReference type="EMBL" id="CRF33214.1"/>
    </source>
</evidence>
<dbReference type="SUPFAM" id="SSF102705">
    <property type="entry name" value="NIF3 (NGG1p interacting factor 3)-like"/>
    <property type="match status" value="1"/>
</dbReference>
<dbReference type="Proteomes" id="UP000043763">
    <property type="component" value="Unassembled WGS sequence"/>
</dbReference>
<dbReference type="AlphaFoldDB" id="A0A0G4K6Q1"/>
<evidence type="ECO:0008006" key="3">
    <source>
        <dbReference type="Google" id="ProtNLM"/>
    </source>
</evidence>
<dbReference type="EMBL" id="CVLB01000001">
    <property type="protein sequence ID" value="CRF33214.1"/>
    <property type="molecule type" value="Genomic_DNA"/>
</dbReference>
<proteinExistence type="predicted"/>
<sequence>MALKINDFYRTAIDCAIDTDPRGRDTVEKELRNIKKYYDKLDDKKKEYFDKDTLFNPYSDTRILNIAEDKDIKKIICGIDMQTSELLLVDRLNEKNYNIDLVITHHPNGYGFVNFYDVIFMQADKNALHNVAINISEGLTNKRLNEVSRSVFASNHYRDVDSAKLLKLNYMCMHTVADNFVESFLTENIKKENPYTLSDIIDLLYTIDEYKISAKRFNPPKIFNGSGKSKVGKFIVDMTGGASFDVGMIEALSKAGVSTIVMMNISDRLLDECKKYYINIVCAGHISSDSLGINLLFKAIKNKTKENFEIIPASGYIFVER</sequence>
<name>A0A0G4K6Q1_9SPIR</name>
<gene>
    <name evidence="1" type="ORF">BRSU_1300</name>
</gene>
<dbReference type="RefSeq" id="WP_048594434.1">
    <property type="nucleotide sequence ID" value="NZ_CVLB01000001.1"/>
</dbReference>
<organism evidence="1 2">
    <name type="scientific">Brachyspira suanatina</name>
    <dbReference type="NCBI Taxonomy" id="381802"/>
    <lineage>
        <taxon>Bacteria</taxon>
        <taxon>Pseudomonadati</taxon>
        <taxon>Spirochaetota</taxon>
        <taxon>Spirochaetia</taxon>
        <taxon>Brachyspirales</taxon>
        <taxon>Brachyspiraceae</taxon>
        <taxon>Brachyspira</taxon>
    </lineage>
</organism>
<keyword evidence="2" id="KW-1185">Reference proteome</keyword>